<reference evidence="3 4" key="1">
    <citation type="submission" date="2015-03" db="EMBL/GenBank/DDBJ databases">
        <authorList>
            <person name="Hassan Y.I."/>
            <person name="Lepp D."/>
            <person name="Li X.-Z."/>
            <person name="Zhou T."/>
        </authorList>
    </citation>
    <scope>NUCLEOTIDE SEQUENCE [LARGE SCALE GENOMIC DNA]</scope>
    <source>
        <strain evidence="3 4">BD-c194</strain>
    </source>
</reference>
<dbReference type="Proteomes" id="UP000033632">
    <property type="component" value="Unassembled WGS sequence"/>
</dbReference>
<dbReference type="PANTHER" id="PTHR43976:SF9">
    <property type="entry name" value="OXIDOREDUCTASE"/>
    <property type="match status" value="1"/>
</dbReference>
<dbReference type="PANTHER" id="PTHR43976">
    <property type="entry name" value="SHORT CHAIN DEHYDROGENASE"/>
    <property type="match status" value="1"/>
</dbReference>
<proteinExistence type="inferred from homology"/>
<dbReference type="CDD" id="cd05374">
    <property type="entry name" value="17beta-HSD-like_SDR_c"/>
    <property type="match status" value="1"/>
</dbReference>
<dbReference type="Pfam" id="PF00106">
    <property type="entry name" value="adh_short"/>
    <property type="match status" value="1"/>
</dbReference>
<dbReference type="InterPro" id="IPR057326">
    <property type="entry name" value="KR_dom"/>
</dbReference>
<dbReference type="InterPro" id="IPR051911">
    <property type="entry name" value="SDR_oxidoreductase"/>
</dbReference>
<dbReference type="InterPro" id="IPR002347">
    <property type="entry name" value="SDR_fam"/>
</dbReference>
<dbReference type="RefSeq" id="WP_046108989.1">
    <property type="nucleotide sequence ID" value="NZ_JZEX01000116.1"/>
</dbReference>
<sequence>MSEKPETSPPAGIRRRTVLQVGAAAAFLAAAGPLRAQEAEQPVVLITGTSSGFGRLMAEGFARQGARVFATMRDVSGRNAPAAEELRALASGENLSIEVIELDVLSDESVTAAIDEAIAGAGRIDVLVSNAGIVVPGPIELQPPGRFRANIETNAYGAMRVINAVVPHMREAGRGTIIQMSSALGRAIDPMLGGYCASKLVVEAACDALGYELAASNIEVAVVQPAGAYPTQFQGNGIRYWEELLASLGPDDRPRLDLYAQHIEAMLAGLEPDASLDPQEVADAVLGLAAMEFGTRPSRLAVGPYTDGIDPVNAAHEQLQTDMVGHSPFAQLFTLS</sequence>
<dbReference type="PRINTS" id="PR00081">
    <property type="entry name" value="GDHRDH"/>
</dbReference>
<gene>
    <name evidence="3" type="ORF">VE25_12615</name>
</gene>
<dbReference type="AlphaFoldDB" id="A0A0F5FSA6"/>
<feature type="domain" description="Ketoreductase" evidence="2">
    <location>
        <begin position="42"/>
        <end position="221"/>
    </location>
</feature>
<dbReference type="InterPro" id="IPR006311">
    <property type="entry name" value="TAT_signal"/>
</dbReference>
<dbReference type="Gene3D" id="3.40.50.720">
    <property type="entry name" value="NAD(P)-binding Rossmann-like Domain"/>
    <property type="match status" value="1"/>
</dbReference>
<keyword evidence="4" id="KW-1185">Reference proteome</keyword>
<dbReference type="SMART" id="SM00822">
    <property type="entry name" value="PKS_KR"/>
    <property type="match status" value="1"/>
</dbReference>
<organism evidence="3 4">
    <name type="scientific">Devosia geojensis</name>
    <dbReference type="NCBI Taxonomy" id="443610"/>
    <lineage>
        <taxon>Bacteria</taxon>
        <taxon>Pseudomonadati</taxon>
        <taxon>Pseudomonadota</taxon>
        <taxon>Alphaproteobacteria</taxon>
        <taxon>Hyphomicrobiales</taxon>
        <taxon>Devosiaceae</taxon>
        <taxon>Devosia</taxon>
    </lineage>
</organism>
<name>A0A0F5FSA6_9HYPH</name>
<dbReference type="InterPro" id="IPR036291">
    <property type="entry name" value="NAD(P)-bd_dom_sf"/>
</dbReference>
<protein>
    <recommendedName>
        <fullName evidence="2">Ketoreductase domain-containing protein</fullName>
    </recommendedName>
</protein>
<dbReference type="OrthoDB" id="9793825at2"/>
<dbReference type="PROSITE" id="PS51318">
    <property type="entry name" value="TAT"/>
    <property type="match status" value="1"/>
</dbReference>
<dbReference type="EMBL" id="JZEX01000116">
    <property type="protein sequence ID" value="KKB11470.1"/>
    <property type="molecule type" value="Genomic_DNA"/>
</dbReference>
<evidence type="ECO:0000313" key="4">
    <source>
        <dbReference type="Proteomes" id="UP000033632"/>
    </source>
</evidence>
<dbReference type="STRING" id="443610.VE25_12615"/>
<dbReference type="SUPFAM" id="SSF51735">
    <property type="entry name" value="NAD(P)-binding Rossmann-fold domains"/>
    <property type="match status" value="1"/>
</dbReference>
<comment type="similarity">
    <text evidence="1">Belongs to the short-chain dehydrogenases/reductases (SDR) family.</text>
</comment>
<evidence type="ECO:0000313" key="3">
    <source>
        <dbReference type="EMBL" id="KKB11470.1"/>
    </source>
</evidence>
<comment type="caution">
    <text evidence="3">The sequence shown here is derived from an EMBL/GenBank/DDBJ whole genome shotgun (WGS) entry which is preliminary data.</text>
</comment>
<dbReference type="PRINTS" id="PR00080">
    <property type="entry name" value="SDRFAMILY"/>
</dbReference>
<evidence type="ECO:0000259" key="2">
    <source>
        <dbReference type="SMART" id="SM00822"/>
    </source>
</evidence>
<accession>A0A0F5FSA6</accession>
<evidence type="ECO:0000256" key="1">
    <source>
        <dbReference type="RuleBase" id="RU000363"/>
    </source>
</evidence>
<dbReference type="PATRIC" id="fig|443610.3.peg.764"/>